<feature type="transmembrane region" description="Helical" evidence="9">
    <location>
        <begin position="20"/>
        <end position="46"/>
    </location>
</feature>
<name>A0A1I4AZC1_9HYPH</name>
<keyword evidence="6 9" id="KW-1133">Transmembrane helix</keyword>
<comment type="subcellular location">
    <subcellularLocation>
        <location evidence="1 9">Cell inner membrane</location>
        <topology evidence="1 9">Multi-pass membrane protein</topology>
    </subcellularLocation>
</comment>
<dbReference type="PANTHER" id="PTHR35011">
    <property type="entry name" value="2,3-DIKETO-L-GULONATE TRAP TRANSPORTER SMALL PERMEASE PROTEIN YIAM"/>
    <property type="match status" value="1"/>
</dbReference>
<dbReference type="RefSeq" id="WP_063296609.1">
    <property type="nucleotide sequence ID" value="NZ_FOSK01000007.1"/>
</dbReference>
<accession>A0A1I4AZC1</accession>
<evidence type="ECO:0000256" key="7">
    <source>
        <dbReference type="ARBA" id="ARBA00023136"/>
    </source>
</evidence>
<evidence type="ECO:0000256" key="3">
    <source>
        <dbReference type="ARBA" id="ARBA00022475"/>
    </source>
</evidence>
<proteinExistence type="inferred from homology"/>
<dbReference type="PANTHER" id="PTHR35011:SF2">
    <property type="entry name" value="2,3-DIKETO-L-GULONATE TRAP TRANSPORTER SMALL PERMEASE PROTEIN YIAM"/>
    <property type="match status" value="1"/>
</dbReference>
<dbReference type="Proteomes" id="UP000199598">
    <property type="component" value="Unassembled WGS sequence"/>
</dbReference>
<keyword evidence="3" id="KW-1003">Cell membrane</keyword>
<evidence type="ECO:0000256" key="5">
    <source>
        <dbReference type="ARBA" id="ARBA00022692"/>
    </source>
</evidence>
<evidence type="ECO:0000259" key="10">
    <source>
        <dbReference type="Pfam" id="PF04290"/>
    </source>
</evidence>
<protein>
    <recommendedName>
        <fullName evidence="9">TRAP transporter small permease protein</fullName>
    </recommendedName>
</protein>
<evidence type="ECO:0000313" key="11">
    <source>
        <dbReference type="EMBL" id="SFK61982.1"/>
    </source>
</evidence>
<evidence type="ECO:0000313" key="12">
    <source>
        <dbReference type="Proteomes" id="UP000199598"/>
    </source>
</evidence>
<feature type="domain" description="Tripartite ATP-independent periplasmic transporters DctQ component" evidence="10">
    <location>
        <begin position="31"/>
        <end position="158"/>
    </location>
</feature>
<sequence length="169" mass="18019">MSGNLVDLAARARRKLRSGASVLCGILLLALVAVTVIDVIGRYLFASPLPGAPEYTELLLMAVIFTGLPAVCLDDGHITVDLFTSKFKGGVAALQMFFSRMFVAVVLSVVAWELWQHGTQLASYQEVTVYLRIPLAPFAKAAGVICAFCAFITFVLAVLRIPRGVGGGS</sequence>
<evidence type="ECO:0000256" key="4">
    <source>
        <dbReference type="ARBA" id="ARBA00022519"/>
    </source>
</evidence>
<evidence type="ECO:0000256" key="9">
    <source>
        <dbReference type="RuleBase" id="RU369079"/>
    </source>
</evidence>
<evidence type="ECO:0000256" key="2">
    <source>
        <dbReference type="ARBA" id="ARBA00022448"/>
    </source>
</evidence>
<dbReference type="EMBL" id="FOSK01000007">
    <property type="protein sequence ID" value="SFK61982.1"/>
    <property type="molecule type" value="Genomic_DNA"/>
</dbReference>
<reference evidence="11 12" key="1">
    <citation type="submission" date="2016-10" db="EMBL/GenBank/DDBJ databases">
        <authorList>
            <person name="Varghese N."/>
            <person name="Submissions S."/>
        </authorList>
    </citation>
    <scope>NUCLEOTIDE SEQUENCE [LARGE SCALE GENOMIC DNA]</scope>
    <source>
        <strain evidence="11 12">DSM 16392</strain>
    </source>
</reference>
<dbReference type="Pfam" id="PF04290">
    <property type="entry name" value="DctQ"/>
    <property type="match status" value="1"/>
</dbReference>
<comment type="function">
    <text evidence="9">Part of the tripartite ATP-independent periplasmic (TRAP) transport system.</text>
</comment>
<feature type="transmembrane region" description="Helical" evidence="9">
    <location>
        <begin position="135"/>
        <end position="159"/>
    </location>
</feature>
<keyword evidence="5 9" id="KW-0812">Transmembrane</keyword>
<evidence type="ECO:0000256" key="1">
    <source>
        <dbReference type="ARBA" id="ARBA00004429"/>
    </source>
</evidence>
<comment type="caution">
    <text evidence="11">The sequence shown here is derived from an EMBL/GenBank/DDBJ whole genome shotgun (WGS) entry which is preliminary data.</text>
</comment>
<dbReference type="InterPro" id="IPR007387">
    <property type="entry name" value="TRAP_DctQ"/>
</dbReference>
<organism evidence="11 12">
    <name type="scientific">Pseudovibrio ascidiaceicola</name>
    <dbReference type="NCBI Taxonomy" id="285279"/>
    <lineage>
        <taxon>Bacteria</taxon>
        <taxon>Pseudomonadati</taxon>
        <taxon>Pseudomonadota</taxon>
        <taxon>Alphaproteobacteria</taxon>
        <taxon>Hyphomicrobiales</taxon>
        <taxon>Stappiaceae</taxon>
        <taxon>Pseudovibrio</taxon>
    </lineage>
</organism>
<keyword evidence="4 9" id="KW-0997">Cell inner membrane</keyword>
<feature type="transmembrane region" description="Helical" evidence="9">
    <location>
        <begin position="97"/>
        <end position="115"/>
    </location>
</feature>
<dbReference type="InterPro" id="IPR055348">
    <property type="entry name" value="DctQ"/>
</dbReference>
<keyword evidence="7 9" id="KW-0472">Membrane</keyword>
<evidence type="ECO:0000256" key="6">
    <source>
        <dbReference type="ARBA" id="ARBA00022989"/>
    </source>
</evidence>
<evidence type="ECO:0000256" key="8">
    <source>
        <dbReference type="ARBA" id="ARBA00038436"/>
    </source>
</evidence>
<keyword evidence="2 9" id="KW-0813">Transport</keyword>
<feature type="transmembrane region" description="Helical" evidence="9">
    <location>
        <begin position="58"/>
        <end position="76"/>
    </location>
</feature>
<gene>
    <name evidence="11" type="ORF">SAMN04488518_10738</name>
</gene>
<comment type="similarity">
    <text evidence="8 9">Belongs to the TRAP transporter small permease family.</text>
</comment>
<keyword evidence="12" id="KW-1185">Reference proteome</keyword>
<comment type="subunit">
    <text evidence="9">The complex comprises the extracytoplasmic solute receptor protein and the two transmembrane proteins.</text>
</comment>